<sequence>MDLGARLEMFGFGADEIALSAKIWEILQPEAQHIAEAHWQQWLRTIGEQEHFLGLDRQRLVQLGTDHLCNRYTRVGGTEWVQFAERTVAAAIANGIPLTVLLSMTCVWASDTLEILGRCYECSKEERHRLNDVFVRLRSLECDVYASLYAWYVDFGARRERDRLSEEFQDGIGATVAAASRGGNALSSNAAGASSSTRGMLVKANDVAVAAEQSAIAMRDAASTAGGTDSGDRESTNRGGGVGGDCRASQK</sequence>
<protein>
    <submittedName>
        <fullName evidence="2">Signal transduction histidine kinase</fullName>
    </submittedName>
</protein>
<keyword evidence="2" id="KW-0808">Transferase</keyword>
<proteinExistence type="predicted"/>
<comment type="caution">
    <text evidence="2">The sequence shown here is derived from an EMBL/GenBank/DDBJ whole genome shotgun (WGS) entry which is preliminary data.</text>
</comment>
<keyword evidence="2" id="KW-0418">Kinase</keyword>
<evidence type="ECO:0000256" key="1">
    <source>
        <dbReference type="SAM" id="MobiDB-lite"/>
    </source>
</evidence>
<dbReference type="Proteomes" id="UP000546200">
    <property type="component" value="Unassembled WGS sequence"/>
</dbReference>
<evidence type="ECO:0000313" key="3">
    <source>
        <dbReference type="Proteomes" id="UP000546200"/>
    </source>
</evidence>
<organism evidence="2 3">
    <name type="scientific">Sphingomonas aerophila</name>
    <dbReference type="NCBI Taxonomy" id="1344948"/>
    <lineage>
        <taxon>Bacteria</taxon>
        <taxon>Pseudomonadati</taxon>
        <taxon>Pseudomonadota</taxon>
        <taxon>Alphaproteobacteria</taxon>
        <taxon>Sphingomonadales</taxon>
        <taxon>Sphingomonadaceae</taxon>
        <taxon>Sphingomonas</taxon>
    </lineage>
</organism>
<gene>
    <name evidence="2" type="ORF">FHS94_000974</name>
</gene>
<name>A0A7W9BBJ9_9SPHN</name>
<evidence type="ECO:0000313" key="2">
    <source>
        <dbReference type="EMBL" id="MBB5714151.1"/>
    </source>
</evidence>
<feature type="region of interest" description="Disordered" evidence="1">
    <location>
        <begin position="219"/>
        <end position="251"/>
    </location>
</feature>
<dbReference type="AlphaFoldDB" id="A0A7W9BBJ9"/>
<reference evidence="2 3" key="1">
    <citation type="submission" date="2020-08" db="EMBL/GenBank/DDBJ databases">
        <title>Genomic Encyclopedia of Type Strains, Phase IV (KMG-IV): sequencing the most valuable type-strain genomes for metagenomic binning, comparative biology and taxonomic classification.</title>
        <authorList>
            <person name="Goeker M."/>
        </authorList>
    </citation>
    <scope>NUCLEOTIDE SEQUENCE [LARGE SCALE GENOMIC DNA]</scope>
    <source>
        <strain evidence="2 3">DSM 100044</strain>
    </source>
</reference>
<dbReference type="EMBL" id="JACIJK010000002">
    <property type="protein sequence ID" value="MBB5714151.1"/>
    <property type="molecule type" value="Genomic_DNA"/>
</dbReference>
<keyword evidence="3" id="KW-1185">Reference proteome</keyword>
<dbReference type="GO" id="GO:0016301">
    <property type="term" value="F:kinase activity"/>
    <property type="evidence" value="ECO:0007669"/>
    <property type="project" value="UniProtKB-KW"/>
</dbReference>
<accession>A0A7W9BBJ9</accession>